<dbReference type="EMBL" id="CP001684">
    <property type="protein sequence ID" value="ACV22116.1"/>
    <property type="molecule type" value="Genomic_DNA"/>
</dbReference>
<proteinExistence type="predicted"/>
<sequence>MTRQDMHTYTNGSSALKYNSKRPVLEVIPGGAVSDQPQSFLDDLKFAAKATGFANMRDDLKYGSIAGRPLDLSKAHQYVLFGALMFAFGLALILL</sequence>
<dbReference type="RefSeq" id="WP_012798219.1">
    <property type="nucleotide sequence ID" value="NC_013165.1"/>
</dbReference>
<keyword evidence="3" id="KW-1185">Reference proteome</keyword>
<dbReference type="AlphaFoldDB" id="C7N5D1"/>
<dbReference type="KEGG" id="shi:Shel_10810"/>
<reference evidence="2 3" key="1">
    <citation type="journal article" date="2009" name="Stand. Genomic Sci.">
        <title>Complete genome sequence of Slackia heliotrinireducens type strain (RHS 1).</title>
        <authorList>
            <person name="Pukall R."/>
            <person name="Lapidus A."/>
            <person name="Nolan M."/>
            <person name="Copeland A."/>
            <person name="Glavina Del Rio T."/>
            <person name="Lucas S."/>
            <person name="Chen F."/>
            <person name="Tice H."/>
            <person name="Cheng J.F."/>
            <person name="Chertkov O."/>
            <person name="Bruce D."/>
            <person name="Goodwin L."/>
            <person name="Kuske C."/>
            <person name="Brettin T."/>
            <person name="Detter J.C."/>
            <person name="Han C."/>
            <person name="Pitluck S."/>
            <person name="Pati A."/>
            <person name="Mavrommatis K."/>
            <person name="Ivanova N."/>
            <person name="Ovchinnikova G."/>
            <person name="Chen A."/>
            <person name="Palaniappan K."/>
            <person name="Schneider S."/>
            <person name="Rohde M."/>
            <person name="Chain P."/>
            <person name="D'haeseleer P."/>
            <person name="Goker M."/>
            <person name="Bristow J."/>
            <person name="Eisen J.A."/>
            <person name="Markowitz V."/>
            <person name="Kyrpides N.C."/>
            <person name="Klenk H.P."/>
            <person name="Hugenholtz P."/>
        </authorList>
    </citation>
    <scope>NUCLEOTIDE SEQUENCE [LARGE SCALE GENOMIC DNA]</scope>
    <source>
        <strain evidence="3">ATCC 29202 / DSM 20476 / NCTC 11029 / RHS 1</strain>
    </source>
</reference>
<feature type="transmembrane region" description="Helical" evidence="1">
    <location>
        <begin position="78"/>
        <end position="94"/>
    </location>
</feature>
<keyword evidence="1" id="KW-1133">Transmembrane helix</keyword>
<evidence type="ECO:0000256" key="1">
    <source>
        <dbReference type="SAM" id="Phobius"/>
    </source>
</evidence>
<name>C7N5D1_SLAHD</name>
<keyword evidence="1" id="KW-0812">Transmembrane</keyword>
<dbReference type="Proteomes" id="UP000002026">
    <property type="component" value="Chromosome"/>
</dbReference>
<protein>
    <submittedName>
        <fullName evidence="2">Uncharacterized protein</fullName>
    </submittedName>
</protein>
<dbReference type="HOGENOM" id="CLU_2371272_0_0_11"/>
<organism evidence="2 3">
    <name type="scientific">Slackia heliotrinireducens (strain ATCC 29202 / DSM 20476 / NCTC 11029 / RHS 1)</name>
    <name type="common">Peptococcus heliotrinreducens</name>
    <dbReference type="NCBI Taxonomy" id="471855"/>
    <lineage>
        <taxon>Bacteria</taxon>
        <taxon>Bacillati</taxon>
        <taxon>Actinomycetota</taxon>
        <taxon>Coriobacteriia</taxon>
        <taxon>Eggerthellales</taxon>
        <taxon>Eggerthellaceae</taxon>
        <taxon>Slackia</taxon>
    </lineage>
</organism>
<gene>
    <name evidence="2" type="ordered locus">Shel_10810</name>
</gene>
<evidence type="ECO:0000313" key="2">
    <source>
        <dbReference type="EMBL" id="ACV22116.1"/>
    </source>
</evidence>
<keyword evidence="1" id="KW-0472">Membrane</keyword>
<accession>C7N5D1</accession>
<evidence type="ECO:0000313" key="3">
    <source>
        <dbReference type="Proteomes" id="UP000002026"/>
    </source>
</evidence>